<dbReference type="NCBIfam" id="TIGR01509">
    <property type="entry name" value="HAD-SF-IA-v3"/>
    <property type="match status" value="1"/>
</dbReference>
<dbReference type="Pfam" id="PF13419">
    <property type="entry name" value="HAD_2"/>
    <property type="match status" value="1"/>
</dbReference>
<dbReference type="STRING" id="6293.A0A1I8ENT2"/>
<dbReference type="AlphaFoldDB" id="A0A1I8ENT2"/>
<sequence length="281" mass="31754">MPGNKALEITHVIFDLDGLLIDTESTYTETHTFAMKHYGKKFTLDLKSSTMGMNHEPSVKMLLDKVGLTDKVSVKEYDNLYNPILLKKLPYCQKMPGALRLVRHFHKHNIPMAICSGSSSYSFKCKTMNHKDLIDLIPLQVKCSSDPEIKEGKPSPEAYLVTMQRFRNPPVAPSNVLVFEDAPNGVLAAIRAGMNVVMVPDLRYVKVPDEGKEQIVEVLKSLEDFRPESVGLPAFDHLRADQINFVVKYSLVSFKKIKAQIPNLFYIFTYKINDFLVAGDD</sequence>
<dbReference type="SFLD" id="SFLDS00003">
    <property type="entry name" value="Haloacid_Dehalogenase"/>
    <property type="match status" value="1"/>
</dbReference>
<dbReference type="InterPro" id="IPR036412">
    <property type="entry name" value="HAD-like_sf"/>
</dbReference>
<dbReference type="FunFam" id="3.40.50.1000:FF:000055">
    <property type="entry name" value="Haloacid dehalogenase-like hydrolase family protein"/>
    <property type="match status" value="1"/>
</dbReference>
<dbReference type="InterPro" id="IPR023214">
    <property type="entry name" value="HAD_sf"/>
</dbReference>
<dbReference type="GO" id="GO:0016791">
    <property type="term" value="F:phosphatase activity"/>
    <property type="evidence" value="ECO:0007669"/>
    <property type="project" value="TreeGrafter"/>
</dbReference>
<dbReference type="InterPro" id="IPR041492">
    <property type="entry name" value="HAD_2"/>
</dbReference>
<accession>A0A1I8ENT2</accession>
<dbReference type="SFLD" id="SFLDG01129">
    <property type="entry name" value="C1.5:_HAD__Beta-PGM__Phosphata"/>
    <property type="match status" value="1"/>
</dbReference>
<dbReference type="WBParaSite" id="maker-PairedContig_3631-snap-gene-0.21-mRNA-1">
    <property type="protein sequence ID" value="maker-PairedContig_3631-snap-gene-0.21-mRNA-1"/>
    <property type="gene ID" value="maker-PairedContig_3631-snap-gene-0.21"/>
</dbReference>
<organism evidence="1">
    <name type="scientific">Wuchereria bancrofti</name>
    <dbReference type="NCBI Taxonomy" id="6293"/>
    <lineage>
        <taxon>Eukaryota</taxon>
        <taxon>Metazoa</taxon>
        <taxon>Ecdysozoa</taxon>
        <taxon>Nematoda</taxon>
        <taxon>Chromadorea</taxon>
        <taxon>Rhabditida</taxon>
        <taxon>Spirurina</taxon>
        <taxon>Spiruromorpha</taxon>
        <taxon>Filarioidea</taxon>
        <taxon>Onchocercidae</taxon>
        <taxon>Wuchereria</taxon>
    </lineage>
</organism>
<dbReference type="InterPro" id="IPR023198">
    <property type="entry name" value="PGP-like_dom2"/>
</dbReference>
<dbReference type="Gene3D" id="3.40.50.1000">
    <property type="entry name" value="HAD superfamily/HAD-like"/>
    <property type="match status" value="1"/>
</dbReference>
<protein>
    <submittedName>
        <fullName evidence="1">HAD-superfamily hydrolase</fullName>
    </submittedName>
</protein>
<dbReference type="PANTHER" id="PTHR18901:SF38">
    <property type="entry name" value="PSEUDOURIDINE-5'-PHOSPHATASE"/>
    <property type="match status" value="1"/>
</dbReference>
<dbReference type="PANTHER" id="PTHR18901">
    <property type="entry name" value="2-DEOXYGLUCOSE-6-PHOSPHATE PHOSPHATASE 2"/>
    <property type="match status" value="1"/>
</dbReference>
<name>A0A1I8ENT2_WUCBA</name>
<dbReference type="Gene3D" id="1.10.150.240">
    <property type="entry name" value="Putative phosphatase, domain 2"/>
    <property type="match status" value="1"/>
</dbReference>
<evidence type="ECO:0000313" key="1">
    <source>
        <dbReference type="WBParaSite" id="maker-PairedContig_3631-snap-gene-0.21-mRNA-1"/>
    </source>
</evidence>
<dbReference type="InterPro" id="IPR006439">
    <property type="entry name" value="HAD-SF_hydro_IA"/>
</dbReference>
<reference evidence="1" key="1">
    <citation type="submission" date="2016-11" db="UniProtKB">
        <authorList>
            <consortium name="WormBaseParasite"/>
        </authorList>
    </citation>
    <scope>IDENTIFICATION</scope>
    <source>
        <strain evidence="1">pt0022</strain>
    </source>
</reference>
<proteinExistence type="predicted"/>
<dbReference type="SUPFAM" id="SSF56784">
    <property type="entry name" value="HAD-like"/>
    <property type="match status" value="1"/>
</dbReference>